<feature type="non-terminal residue" evidence="1">
    <location>
        <position position="1"/>
    </location>
</feature>
<name>A0A5C6LZ29_9PLAN</name>
<dbReference type="Pfam" id="PF04255">
    <property type="entry name" value="DUF433"/>
    <property type="match status" value="1"/>
</dbReference>
<gene>
    <name evidence="1" type="ORF">E3A20_29740</name>
</gene>
<dbReference type="InterPro" id="IPR009057">
    <property type="entry name" value="Homeodomain-like_sf"/>
</dbReference>
<accession>A0A5C6LZ29</accession>
<dbReference type="InterPro" id="IPR036388">
    <property type="entry name" value="WH-like_DNA-bd_sf"/>
</dbReference>
<evidence type="ECO:0000313" key="2">
    <source>
        <dbReference type="Proteomes" id="UP000321083"/>
    </source>
</evidence>
<sequence>EVAMADTWTPKKYKTYSWIVKDPELLGGKLAIRGTRLSVALILECMSNGMDIAEINAAFGGAFPHEALPEVLKVASELADIAA</sequence>
<keyword evidence="2" id="KW-1185">Reference proteome</keyword>
<evidence type="ECO:0000313" key="1">
    <source>
        <dbReference type="EMBL" id="TWW07900.1"/>
    </source>
</evidence>
<reference evidence="1 2" key="2">
    <citation type="submission" date="2019-08" db="EMBL/GenBank/DDBJ databases">
        <authorList>
            <person name="Henke P."/>
        </authorList>
    </citation>
    <scope>NUCLEOTIDE SEQUENCE [LARGE SCALE GENOMIC DNA]</scope>
    <source>
        <strain evidence="1">Phe10_nw2017</strain>
    </source>
</reference>
<reference evidence="1 2" key="1">
    <citation type="submission" date="2019-08" db="EMBL/GenBank/DDBJ databases">
        <title>100 year-old enigma solved: identification of Planctomyces bekefii, the type genus and species of the phylum Planctomycetes.</title>
        <authorList>
            <person name="Svetlana D.N."/>
            <person name="Overmann J."/>
        </authorList>
    </citation>
    <scope>NUCLEOTIDE SEQUENCE [LARGE SCALE GENOMIC DNA]</scope>
    <source>
        <strain evidence="1">Phe10_nw2017</strain>
    </source>
</reference>
<dbReference type="InterPro" id="IPR007367">
    <property type="entry name" value="DUF433"/>
</dbReference>
<organism evidence="1 2">
    <name type="scientific">Planctomyces bekefii</name>
    <dbReference type="NCBI Taxonomy" id="1653850"/>
    <lineage>
        <taxon>Bacteria</taxon>
        <taxon>Pseudomonadati</taxon>
        <taxon>Planctomycetota</taxon>
        <taxon>Planctomycetia</taxon>
        <taxon>Planctomycetales</taxon>
        <taxon>Planctomycetaceae</taxon>
        <taxon>Planctomyces</taxon>
    </lineage>
</organism>
<proteinExistence type="predicted"/>
<evidence type="ECO:0008006" key="3">
    <source>
        <dbReference type="Google" id="ProtNLM"/>
    </source>
</evidence>
<dbReference type="Proteomes" id="UP000321083">
    <property type="component" value="Unassembled WGS sequence"/>
</dbReference>
<dbReference type="AlphaFoldDB" id="A0A5C6LZ29"/>
<dbReference type="EMBL" id="SRHE01000954">
    <property type="protein sequence ID" value="TWW07900.1"/>
    <property type="molecule type" value="Genomic_DNA"/>
</dbReference>
<protein>
    <recommendedName>
        <fullName evidence="3">DUF433 domain-containing protein</fullName>
    </recommendedName>
</protein>
<dbReference type="Gene3D" id="1.10.10.10">
    <property type="entry name" value="Winged helix-like DNA-binding domain superfamily/Winged helix DNA-binding domain"/>
    <property type="match status" value="1"/>
</dbReference>
<comment type="caution">
    <text evidence="1">The sequence shown here is derived from an EMBL/GenBank/DDBJ whole genome shotgun (WGS) entry which is preliminary data.</text>
</comment>
<dbReference type="SUPFAM" id="SSF46689">
    <property type="entry name" value="Homeodomain-like"/>
    <property type="match status" value="1"/>
</dbReference>